<feature type="domain" description="EamA" evidence="6">
    <location>
        <begin position="2"/>
        <end position="135"/>
    </location>
</feature>
<sequence length="278" mass="28668">MAALLALLSSLLWGTSDFLGGNLSKRYKALAVTGFSQVFGLVFALLAVILTGSFVSPTLEFDGYFVSGVIAGLTGFIGLVSLYTGLATGRMGVVAPIASLSALIPLMIAFIGGERASSVQLLGMAIALSGAFMASGPELKGATFRPVLLGVAAAVFFGLSLTFLWRGSETAPLLTMTSMRVASVTIVILLALYFRTTGGFAARDYPALIFVGIADFLANLTLGIATTKGLVSIAIVLGSLFPIVTAMLAFGILKERLHRIQYAGVVTAVTGVATIALG</sequence>
<dbReference type="EMBL" id="CAEZTJ010000002">
    <property type="protein sequence ID" value="CAB4559287.1"/>
    <property type="molecule type" value="Genomic_DNA"/>
</dbReference>
<feature type="transmembrane region" description="Helical" evidence="5">
    <location>
        <begin position="29"/>
        <end position="52"/>
    </location>
</feature>
<dbReference type="AlphaFoldDB" id="A0A6J6D655"/>
<accession>A0A6J6D655</accession>
<reference evidence="7" key="1">
    <citation type="submission" date="2020-05" db="EMBL/GenBank/DDBJ databases">
        <authorList>
            <person name="Chiriac C."/>
            <person name="Salcher M."/>
            <person name="Ghai R."/>
            <person name="Kavagutti S V."/>
        </authorList>
    </citation>
    <scope>NUCLEOTIDE SEQUENCE</scope>
</reference>
<evidence type="ECO:0000256" key="4">
    <source>
        <dbReference type="ARBA" id="ARBA00023136"/>
    </source>
</evidence>
<comment type="subcellular location">
    <subcellularLocation>
        <location evidence="1">Membrane</location>
        <topology evidence="1">Multi-pass membrane protein</topology>
    </subcellularLocation>
</comment>
<feature type="domain" description="EamA" evidence="6">
    <location>
        <begin position="147"/>
        <end position="275"/>
    </location>
</feature>
<keyword evidence="2 5" id="KW-0812">Transmembrane</keyword>
<dbReference type="GO" id="GO:0016020">
    <property type="term" value="C:membrane"/>
    <property type="evidence" value="ECO:0007669"/>
    <property type="project" value="UniProtKB-SubCell"/>
</dbReference>
<gene>
    <name evidence="7" type="ORF">UFOPK1650_00048</name>
</gene>
<dbReference type="InterPro" id="IPR050638">
    <property type="entry name" value="AA-Vitamin_Transporters"/>
</dbReference>
<feature type="transmembrane region" description="Helical" evidence="5">
    <location>
        <begin position="171"/>
        <end position="193"/>
    </location>
</feature>
<evidence type="ECO:0000259" key="6">
    <source>
        <dbReference type="Pfam" id="PF00892"/>
    </source>
</evidence>
<dbReference type="InterPro" id="IPR037185">
    <property type="entry name" value="EmrE-like"/>
</dbReference>
<evidence type="ECO:0000256" key="2">
    <source>
        <dbReference type="ARBA" id="ARBA00022692"/>
    </source>
</evidence>
<feature type="transmembrane region" description="Helical" evidence="5">
    <location>
        <begin position="260"/>
        <end position="277"/>
    </location>
</feature>
<feature type="transmembrane region" description="Helical" evidence="5">
    <location>
        <begin position="205"/>
        <end position="225"/>
    </location>
</feature>
<evidence type="ECO:0000256" key="3">
    <source>
        <dbReference type="ARBA" id="ARBA00022989"/>
    </source>
</evidence>
<dbReference type="Pfam" id="PF00892">
    <property type="entry name" value="EamA"/>
    <property type="match status" value="2"/>
</dbReference>
<organism evidence="7">
    <name type="scientific">freshwater metagenome</name>
    <dbReference type="NCBI Taxonomy" id="449393"/>
    <lineage>
        <taxon>unclassified sequences</taxon>
        <taxon>metagenomes</taxon>
        <taxon>ecological metagenomes</taxon>
    </lineage>
</organism>
<protein>
    <submittedName>
        <fullName evidence="7">Unannotated protein</fullName>
    </submittedName>
</protein>
<name>A0A6J6D655_9ZZZZ</name>
<evidence type="ECO:0000313" key="7">
    <source>
        <dbReference type="EMBL" id="CAB4559287.1"/>
    </source>
</evidence>
<dbReference type="SUPFAM" id="SSF103481">
    <property type="entry name" value="Multidrug resistance efflux transporter EmrE"/>
    <property type="match status" value="1"/>
</dbReference>
<dbReference type="InterPro" id="IPR000620">
    <property type="entry name" value="EamA_dom"/>
</dbReference>
<evidence type="ECO:0000256" key="5">
    <source>
        <dbReference type="SAM" id="Phobius"/>
    </source>
</evidence>
<dbReference type="PANTHER" id="PTHR32322">
    <property type="entry name" value="INNER MEMBRANE TRANSPORTER"/>
    <property type="match status" value="1"/>
</dbReference>
<feature type="transmembrane region" description="Helical" evidence="5">
    <location>
        <begin position="231"/>
        <end position="253"/>
    </location>
</feature>
<proteinExistence type="predicted"/>
<feature type="transmembrane region" description="Helical" evidence="5">
    <location>
        <begin position="93"/>
        <end position="112"/>
    </location>
</feature>
<feature type="transmembrane region" description="Helical" evidence="5">
    <location>
        <begin position="64"/>
        <end position="86"/>
    </location>
</feature>
<feature type="transmembrane region" description="Helical" evidence="5">
    <location>
        <begin position="147"/>
        <end position="165"/>
    </location>
</feature>
<feature type="transmembrane region" description="Helical" evidence="5">
    <location>
        <begin position="118"/>
        <end position="135"/>
    </location>
</feature>
<dbReference type="PANTHER" id="PTHR32322:SF2">
    <property type="entry name" value="EAMA DOMAIN-CONTAINING PROTEIN"/>
    <property type="match status" value="1"/>
</dbReference>
<keyword evidence="3 5" id="KW-1133">Transmembrane helix</keyword>
<keyword evidence="4 5" id="KW-0472">Membrane</keyword>
<evidence type="ECO:0000256" key="1">
    <source>
        <dbReference type="ARBA" id="ARBA00004141"/>
    </source>
</evidence>